<gene>
    <name evidence="2" type="ORF">SAMEA3729809_01608</name>
</gene>
<evidence type="ECO:0000313" key="2">
    <source>
        <dbReference type="EMBL" id="SXF92905.1"/>
    </source>
</evidence>
<proteinExistence type="predicted"/>
<evidence type="ECO:0000313" key="3">
    <source>
        <dbReference type="Proteomes" id="UP000258928"/>
    </source>
</evidence>
<keyword evidence="1" id="KW-0472">Membrane</keyword>
<dbReference type="Proteomes" id="UP000258928">
    <property type="component" value="Unassembled WGS sequence"/>
</dbReference>
<keyword evidence="1" id="KW-1133">Transmembrane helix</keyword>
<evidence type="ECO:0000256" key="1">
    <source>
        <dbReference type="SAM" id="Phobius"/>
    </source>
</evidence>
<organism evidence="2 3">
    <name type="scientific">Klebsiella variicola</name>
    <dbReference type="NCBI Taxonomy" id="244366"/>
    <lineage>
        <taxon>Bacteria</taxon>
        <taxon>Pseudomonadati</taxon>
        <taxon>Pseudomonadota</taxon>
        <taxon>Gammaproteobacteria</taxon>
        <taxon>Enterobacterales</taxon>
        <taxon>Enterobacteriaceae</taxon>
        <taxon>Klebsiella/Raoultella group</taxon>
        <taxon>Klebsiella</taxon>
        <taxon>Klebsiella pneumoniae complex</taxon>
    </lineage>
</organism>
<name>A0ABD7P2G8_KLEVA</name>
<keyword evidence="1" id="KW-0812">Transmembrane</keyword>
<feature type="transmembrane region" description="Helical" evidence="1">
    <location>
        <begin position="14"/>
        <end position="35"/>
    </location>
</feature>
<comment type="caution">
    <text evidence="2">The sequence shown here is derived from an EMBL/GenBank/DDBJ whole genome shotgun (WGS) entry which is preliminary data.</text>
</comment>
<protein>
    <submittedName>
        <fullName evidence="2">Uncharacterized protein</fullName>
    </submittedName>
</protein>
<reference evidence="2 3" key="1">
    <citation type="submission" date="2018-08" db="EMBL/GenBank/DDBJ databases">
        <authorList>
            <consortium name="Pathogen Informatics"/>
        </authorList>
    </citation>
    <scope>NUCLEOTIDE SEQUENCE [LARGE SCALE GENOMIC DNA]</scope>
    <source>
        <strain evidence="2 3">EuSCAPE_TR218</strain>
    </source>
</reference>
<dbReference type="EMBL" id="UKAS01000004">
    <property type="protein sequence ID" value="SXF92905.1"/>
    <property type="molecule type" value="Genomic_DNA"/>
</dbReference>
<sequence length="68" mass="8013">MYNFFHNDMYSETIYFFVLILFVDFKGIFNFINLYKKAVLCRMRIQGNQTGDNDADPIGIRALSVYVT</sequence>
<accession>A0ABD7P2G8</accession>
<dbReference type="AlphaFoldDB" id="A0ABD7P2G8"/>